<organism evidence="1 2">
    <name type="scientific">Ferrimonas lipolytica</name>
    <dbReference type="NCBI Taxonomy" id="2724191"/>
    <lineage>
        <taxon>Bacteria</taxon>
        <taxon>Pseudomonadati</taxon>
        <taxon>Pseudomonadota</taxon>
        <taxon>Gammaproteobacteria</taxon>
        <taxon>Alteromonadales</taxon>
        <taxon>Ferrimonadaceae</taxon>
        <taxon>Ferrimonas</taxon>
    </lineage>
</organism>
<gene>
    <name evidence="1" type="ORF">HER31_01605</name>
</gene>
<protein>
    <submittedName>
        <fullName evidence="1">Ethanolamine utilization protein</fullName>
    </submittedName>
</protein>
<dbReference type="GO" id="GO:0006576">
    <property type="term" value="P:biogenic amine metabolic process"/>
    <property type="evidence" value="ECO:0007669"/>
    <property type="project" value="InterPro"/>
</dbReference>
<accession>A0A6H1UBX2</accession>
<dbReference type="AlphaFoldDB" id="A0A6H1UBX2"/>
<proteinExistence type="predicted"/>
<evidence type="ECO:0000313" key="1">
    <source>
        <dbReference type="EMBL" id="QIZ75706.1"/>
    </source>
</evidence>
<dbReference type="SUPFAM" id="SSF52540">
    <property type="entry name" value="P-loop containing nucleoside triphosphate hydrolases"/>
    <property type="match status" value="1"/>
</dbReference>
<dbReference type="GO" id="GO:0005524">
    <property type="term" value="F:ATP binding"/>
    <property type="evidence" value="ECO:0007669"/>
    <property type="project" value="InterPro"/>
</dbReference>
<dbReference type="RefSeq" id="WP_168658967.1">
    <property type="nucleotide sequence ID" value="NZ_CP051180.1"/>
</dbReference>
<dbReference type="InterPro" id="IPR012381">
    <property type="entry name" value="EutP_PduV"/>
</dbReference>
<evidence type="ECO:0000313" key="2">
    <source>
        <dbReference type="Proteomes" id="UP000501602"/>
    </source>
</evidence>
<keyword evidence="2" id="KW-1185">Reference proteome</keyword>
<sequence length="153" mass="16961">MTMDALKNIVFIGEVDAGKSALLDKLSEQQIHIGKTQSAQYYAGKLVDTPGEFVDNRSWFGPLLSTICNVKTVLCLQPANATRFAPMTGLLTVYSNKNIVGVISKIDTDDADIDRAKRLMRAGQIPEPYLEVSIHQPETIDLLYRYLLALQSD</sequence>
<dbReference type="CDD" id="cd00882">
    <property type="entry name" value="Ras_like_GTPase"/>
    <property type="match status" value="1"/>
</dbReference>
<dbReference type="KEGG" id="fes:HER31_01605"/>
<dbReference type="PANTHER" id="PTHR40453">
    <property type="entry name" value="PROTEIN YOEF"/>
    <property type="match status" value="1"/>
</dbReference>
<dbReference type="Proteomes" id="UP000501602">
    <property type="component" value="Chromosome"/>
</dbReference>
<reference evidence="1 2" key="1">
    <citation type="submission" date="2020-04" db="EMBL/GenBank/DDBJ databases">
        <title>Ferrimonas sp. S7 isolated from sea water.</title>
        <authorList>
            <person name="Bae S.S."/>
            <person name="Baek K."/>
        </authorList>
    </citation>
    <scope>NUCLEOTIDE SEQUENCE [LARGE SCALE GENOMIC DNA]</scope>
    <source>
        <strain evidence="1 2">S7</strain>
    </source>
</reference>
<dbReference type="InterPro" id="IPR027417">
    <property type="entry name" value="P-loop_NTPase"/>
</dbReference>
<dbReference type="Pfam" id="PF10662">
    <property type="entry name" value="PduV-EutP"/>
    <property type="match status" value="1"/>
</dbReference>
<dbReference type="EMBL" id="CP051180">
    <property type="protein sequence ID" value="QIZ75706.1"/>
    <property type="molecule type" value="Genomic_DNA"/>
</dbReference>
<name>A0A6H1UBX2_9GAMM</name>
<dbReference type="Gene3D" id="3.40.50.300">
    <property type="entry name" value="P-loop containing nucleotide triphosphate hydrolases"/>
    <property type="match status" value="1"/>
</dbReference>
<dbReference type="PANTHER" id="PTHR40453:SF2">
    <property type="entry name" value="ACETATE KINASE EUTP-RELATED"/>
    <property type="match status" value="1"/>
</dbReference>